<feature type="compositionally biased region" description="Basic and acidic residues" evidence="1">
    <location>
        <begin position="1507"/>
        <end position="1520"/>
    </location>
</feature>
<feature type="compositionally biased region" description="Gly residues" evidence="1">
    <location>
        <begin position="876"/>
        <end position="897"/>
    </location>
</feature>
<dbReference type="PANTHER" id="PTHR31600:SF2">
    <property type="entry name" value="GAMETE ENRICHED GENE 10 PROTEIN-RELATED"/>
    <property type="match status" value="1"/>
</dbReference>
<accession>A0A150GZX9</accession>
<feature type="compositionally biased region" description="Low complexity" evidence="1">
    <location>
        <begin position="1315"/>
        <end position="1327"/>
    </location>
</feature>
<feature type="region of interest" description="Disordered" evidence="1">
    <location>
        <begin position="1492"/>
        <end position="1520"/>
    </location>
</feature>
<name>A0A150GZX9_GONPE</name>
<feature type="domain" description="TmcB/TmcC TPR repeats" evidence="3">
    <location>
        <begin position="444"/>
        <end position="556"/>
    </location>
</feature>
<feature type="region of interest" description="Disordered" evidence="1">
    <location>
        <begin position="1408"/>
        <end position="1438"/>
    </location>
</feature>
<feature type="transmembrane region" description="Helical" evidence="2">
    <location>
        <begin position="1679"/>
        <end position="1700"/>
    </location>
</feature>
<feature type="region of interest" description="Disordered" evidence="1">
    <location>
        <begin position="1542"/>
        <end position="1654"/>
    </location>
</feature>
<feature type="transmembrane region" description="Helical" evidence="2">
    <location>
        <begin position="252"/>
        <end position="273"/>
    </location>
</feature>
<keyword evidence="2" id="KW-0812">Transmembrane</keyword>
<gene>
    <name evidence="4" type="ORF">GPECTOR_3g70</name>
</gene>
<dbReference type="Pfam" id="PF25474">
    <property type="entry name" value="TPR_TmcB"/>
    <property type="match status" value="1"/>
</dbReference>
<dbReference type="Proteomes" id="UP000075714">
    <property type="component" value="Unassembled WGS sequence"/>
</dbReference>
<keyword evidence="5" id="KW-1185">Reference proteome</keyword>
<dbReference type="Gene3D" id="3.30.450.20">
    <property type="entry name" value="PAS domain"/>
    <property type="match status" value="1"/>
</dbReference>
<evidence type="ECO:0000313" key="4">
    <source>
        <dbReference type="EMBL" id="KXZ55419.1"/>
    </source>
</evidence>
<evidence type="ECO:0000313" key="5">
    <source>
        <dbReference type="Proteomes" id="UP000075714"/>
    </source>
</evidence>
<dbReference type="InterPro" id="IPR057352">
    <property type="entry name" value="TPR_TmcB/C"/>
</dbReference>
<reference evidence="5" key="1">
    <citation type="journal article" date="2016" name="Nat. Commun.">
        <title>The Gonium pectorale genome demonstrates co-option of cell cycle regulation during the evolution of multicellularity.</title>
        <authorList>
            <person name="Hanschen E.R."/>
            <person name="Marriage T.N."/>
            <person name="Ferris P.J."/>
            <person name="Hamaji T."/>
            <person name="Toyoda A."/>
            <person name="Fujiyama A."/>
            <person name="Neme R."/>
            <person name="Noguchi H."/>
            <person name="Minakuchi Y."/>
            <person name="Suzuki M."/>
            <person name="Kawai-Toyooka H."/>
            <person name="Smith D.R."/>
            <person name="Sparks H."/>
            <person name="Anderson J."/>
            <person name="Bakaric R."/>
            <person name="Luria V."/>
            <person name="Karger A."/>
            <person name="Kirschner M.W."/>
            <person name="Durand P.M."/>
            <person name="Michod R.E."/>
            <person name="Nozaki H."/>
            <person name="Olson B.J."/>
        </authorList>
    </citation>
    <scope>NUCLEOTIDE SEQUENCE [LARGE SCALE GENOMIC DNA]</scope>
    <source>
        <strain evidence="5">NIES-2863</strain>
    </source>
</reference>
<dbReference type="PANTHER" id="PTHR31600">
    <property type="entry name" value="TINY MACROCYSTS PROTEIN B-RELATED"/>
    <property type="match status" value="1"/>
</dbReference>
<feature type="transmembrane region" description="Helical" evidence="2">
    <location>
        <begin position="223"/>
        <end position="240"/>
    </location>
</feature>
<keyword evidence="2" id="KW-0472">Membrane</keyword>
<organism evidence="4 5">
    <name type="scientific">Gonium pectorale</name>
    <name type="common">Green alga</name>
    <dbReference type="NCBI Taxonomy" id="33097"/>
    <lineage>
        <taxon>Eukaryota</taxon>
        <taxon>Viridiplantae</taxon>
        <taxon>Chlorophyta</taxon>
        <taxon>core chlorophytes</taxon>
        <taxon>Chlorophyceae</taxon>
        <taxon>CS clade</taxon>
        <taxon>Chlamydomonadales</taxon>
        <taxon>Volvocaceae</taxon>
        <taxon>Gonium</taxon>
    </lineage>
</organism>
<feature type="transmembrane region" description="Helical" evidence="2">
    <location>
        <begin position="285"/>
        <end position="306"/>
    </location>
</feature>
<sequence length="1863" mass="197689">MCMSSFVPFLDQDAAFGVLYTIRKEDDPFTRVRVRWALVKVFLDAWQLFTTVVSPNKQGWRLGPAWSVIGVLAFDWLRDTGYGGYIAVLYGMVALLAMSLALAAWVSWCFKEHKFPVMWPVQVLRVLSAVFFQTFDISVMTIFEVGPWFSGCASSPHLLHAVVSALSLVVFVAIALLLNMAEVEVDPKGKRPLALGHSGAEVFAFALKVLLTLVDVFLGWKKVAAVAYLALSLSLAYQYLRWNPNLVSWMNYLKGGVSAAIAWVAVALVLLVFRPGIRTADAHDWARIMTIVMAAGLAPAFGAGALTSRAVIRFKIRTAQRDLSNAKPGVPLEEVCRTINDPRDVEIAARCCRVWKDEYNLEPGAVSQAHEVIKAGLAMYPTSPYIVLLHANFMIDALGVSQSGNRRIEDAIRLEPGFFCRYVMFLRQQRTLAKSAAQAKGAVGAATMDLLGYVDYQRKQAMVLRLHREALQAMCSFWKMLDSSSVSFSRLSKALGKIETSVSQAQTVYRVVLMSYGNNPKLLRLYGRFLQSVKNDPWGAAEYAAEADRLEDAKDHDSSGPLLPDGTPLGRMDDLSTSVLVISATGEIQIANRQAFHLFGHRKGTLEGKPLTTLLAPHCSRWLTSKLSELVASAGFAAAMGLAETADGNGGSSEALLVGMHAERMAFPVKLTLTRASGVGEDSTFIALLEPVPQPRGTCSVWVGRNGVIVACDPHFVSAFGWRAAEVHGAAITAFLTMPSWAATDAPADDGAEDEEQGAAALAPVTADGAAEVIARLISEASVSADKSTKGPGAGLTALVAQKYDPAGPARCTVSVLQRGNGVLDSTVCEVRLKLVSKERDHLLVTNRKGAILHVSPEIASTLRDSGSTFGRSRLGMGGGNGHQGGEPGAGAGGHGGAAAAAPTAGLDMLAGYTLSDFLPMPWREMHPKYLKDTTAMSPPGRGAWACRKLSSPGPTLELRSSTGKPLFMRVSVSTTEMAGEITHVVKMAKSSLEAALSERRVRLSLSAEGLVTGVASGSLRELVGMEPGQVVGRGLWELIDGLVPDTEVAGGPGTPGPQAFGLLLTRSIARPGCSWRVRVVPPLKPRSSMAELDAAARGAASRSAVLQLHADAAPQDGTTGSAGDGNGPSVAAFVADLWPTSSLSGVLELDAAGRILSVLEERTRPAGLLFGLPGAELLGDSFADLVELPQWRAAPGDLLSLHPTKKSSMKANTKGEGGVKVGPVHILQGVHVDGRPLSLEVQVVGRPGPNQPLTVILRPHAAPMLPALGASFSPSSAAPSPHRHPSAVSRAMSHGRELSRLSRPVPCRDGINDPAGTTGPETAAAAAGGGSLPSTPRPVSRHSRSPADASVFLMGDVTGAGGSPLVLPAHGLSEPATAESGTLQLPTPPEGAVAGNAAAAAMASCVKPSVDGSNRSERQRPRAAGSRRRFPSSMGAGVAGFSSPQLAAASGAAAGVASPSDGRGQRVTLSGAKADVVNVKELIHMSQDLEYVPKESLGSPLGVPRADSEGEGDKQPQGERSDLISAWLASEGAFYQSNEVRGQERPGFGQQQAKVYRPEQHSTRRRGPRSTSGDAAVASPGLGHEAVQLQVSSPQAGAKPGGKGDEEDEEDEAVLNKARPRGDAGGEDDDDARSESGASQMSGQSGGTVGTESGRRFRKLIKLMNSTAAKKVQSRLRLHALIVVGLLGAAHVVCFVLTVHSIKRQQEAMALLGRNGEAQRLMQEIITDVRSLDSITRNQTNPLLYTAADAERFVKRTQYNAEQVKIRLNAVLAGNNDPNSPILELLFFQTTRAWHSFDVYGQDVWENITTWEALTRFYAMSMRIVQDFSKWADQGIHLMDTDAGQYVIKTGPDLYSGVKKAS</sequence>
<feature type="region of interest" description="Disordered" evidence="1">
    <location>
        <begin position="1274"/>
        <end position="1346"/>
    </location>
</feature>
<protein>
    <recommendedName>
        <fullName evidence="3">TmcB/TmcC TPR repeats domain-containing protein</fullName>
    </recommendedName>
</protein>
<dbReference type="STRING" id="33097.A0A150GZX9"/>
<dbReference type="EMBL" id="LSYV01000004">
    <property type="protein sequence ID" value="KXZ55419.1"/>
    <property type="molecule type" value="Genomic_DNA"/>
</dbReference>
<evidence type="ECO:0000259" key="3">
    <source>
        <dbReference type="Pfam" id="PF25474"/>
    </source>
</evidence>
<evidence type="ECO:0000256" key="2">
    <source>
        <dbReference type="SAM" id="Phobius"/>
    </source>
</evidence>
<proteinExistence type="predicted"/>
<keyword evidence="2" id="KW-1133">Transmembrane helix</keyword>
<evidence type="ECO:0000256" key="1">
    <source>
        <dbReference type="SAM" id="MobiDB-lite"/>
    </source>
</evidence>
<feature type="transmembrane region" description="Helical" evidence="2">
    <location>
        <begin position="84"/>
        <end position="106"/>
    </location>
</feature>
<comment type="caution">
    <text evidence="4">The sequence shown here is derived from an EMBL/GenBank/DDBJ whole genome shotgun (WGS) entry which is preliminary data.</text>
</comment>
<feature type="region of interest" description="Disordered" evidence="1">
    <location>
        <begin position="864"/>
        <end position="898"/>
    </location>
</feature>
<dbReference type="InterPro" id="IPR052994">
    <property type="entry name" value="Tiny_macrocysts_regulators"/>
</dbReference>
<feature type="transmembrane region" description="Helical" evidence="2">
    <location>
        <begin position="158"/>
        <end position="181"/>
    </location>
</feature>
<feature type="transmembrane region" description="Helical" evidence="2">
    <location>
        <begin position="126"/>
        <end position="146"/>
    </location>
</feature>